<evidence type="ECO:0000256" key="4">
    <source>
        <dbReference type="ARBA" id="ARBA00023002"/>
    </source>
</evidence>
<dbReference type="InterPro" id="IPR050346">
    <property type="entry name" value="FMO-like"/>
</dbReference>
<dbReference type="Pfam" id="PF00743">
    <property type="entry name" value="FMO-like"/>
    <property type="match status" value="1"/>
</dbReference>
<keyword evidence="6" id="KW-1185">Reference proteome</keyword>
<evidence type="ECO:0008006" key="7">
    <source>
        <dbReference type="Google" id="ProtNLM"/>
    </source>
</evidence>
<organism evidence="5 6">
    <name type="scientific">Leucocoprinus birnbaumii</name>
    <dbReference type="NCBI Taxonomy" id="56174"/>
    <lineage>
        <taxon>Eukaryota</taxon>
        <taxon>Fungi</taxon>
        <taxon>Dikarya</taxon>
        <taxon>Basidiomycota</taxon>
        <taxon>Agaricomycotina</taxon>
        <taxon>Agaricomycetes</taxon>
        <taxon>Agaricomycetidae</taxon>
        <taxon>Agaricales</taxon>
        <taxon>Agaricineae</taxon>
        <taxon>Agaricaceae</taxon>
        <taxon>Leucocoprinus</taxon>
    </lineage>
</organism>
<gene>
    <name evidence="5" type="ORF">NP233_g7645</name>
</gene>
<comment type="similarity">
    <text evidence="1">Belongs to the FMO family.</text>
</comment>
<sequence length="310" mass="34488">MAHSGYLRAFASWNQVNSNDDTTAVSYNTRVELVEKRLDASGKQIDWTLTTKKLEKIDGGANQATWNKEHFDAVVVASGWYNTPNVPGIEGLEQWGQKFPKAIFHSRQYRYTSDYGGKKALIVGAVASGRLISREVAQHATKVYQSVRPQRYAAERPTIYDYVHHIPQNVSFVAEIKRFHAPDSSSRTHASNLPMAPSSPVSIILFLLLATAMDSPSSPGIMTLLWGRTASLLLILFNLSLPMALTYDRSTSTPSISTIPLSASSSTATALCSPFHTPNNQARFALSMVWSGKARLPNRQEMWRFCHKRI</sequence>
<evidence type="ECO:0000313" key="6">
    <source>
        <dbReference type="Proteomes" id="UP001213000"/>
    </source>
</evidence>
<dbReference type="Gene3D" id="3.50.50.60">
    <property type="entry name" value="FAD/NAD(P)-binding domain"/>
    <property type="match status" value="1"/>
</dbReference>
<reference evidence="5" key="1">
    <citation type="submission" date="2022-07" db="EMBL/GenBank/DDBJ databases">
        <title>Genome Sequence of Leucocoprinus birnbaumii.</title>
        <authorList>
            <person name="Buettner E."/>
        </authorList>
    </citation>
    <scope>NUCLEOTIDE SEQUENCE</scope>
    <source>
        <strain evidence="5">VT141</strain>
    </source>
</reference>
<dbReference type="GO" id="GO:0050661">
    <property type="term" value="F:NADP binding"/>
    <property type="evidence" value="ECO:0007669"/>
    <property type="project" value="InterPro"/>
</dbReference>
<protein>
    <recommendedName>
        <fullName evidence="7">Flavin-containing monooxygenase</fullName>
    </recommendedName>
</protein>
<dbReference type="Proteomes" id="UP001213000">
    <property type="component" value="Unassembled WGS sequence"/>
</dbReference>
<accession>A0AAD5VNU5</accession>
<dbReference type="AlphaFoldDB" id="A0AAD5VNU5"/>
<keyword evidence="2" id="KW-0285">Flavoprotein</keyword>
<dbReference type="GO" id="GO:0004499">
    <property type="term" value="F:N,N-dimethylaniline monooxygenase activity"/>
    <property type="evidence" value="ECO:0007669"/>
    <property type="project" value="InterPro"/>
</dbReference>
<evidence type="ECO:0000256" key="1">
    <source>
        <dbReference type="ARBA" id="ARBA00009183"/>
    </source>
</evidence>
<name>A0AAD5VNU5_9AGAR</name>
<keyword evidence="4" id="KW-0560">Oxidoreductase</keyword>
<comment type="caution">
    <text evidence="5">The sequence shown here is derived from an EMBL/GenBank/DDBJ whole genome shotgun (WGS) entry which is preliminary data.</text>
</comment>
<dbReference type="SUPFAM" id="SSF51905">
    <property type="entry name" value="FAD/NAD(P)-binding domain"/>
    <property type="match status" value="1"/>
</dbReference>
<evidence type="ECO:0000256" key="2">
    <source>
        <dbReference type="ARBA" id="ARBA00022630"/>
    </source>
</evidence>
<proteinExistence type="inferred from homology"/>
<dbReference type="GO" id="GO:0050660">
    <property type="term" value="F:flavin adenine dinucleotide binding"/>
    <property type="evidence" value="ECO:0007669"/>
    <property type="project" value="InterPro"/>
</dbReference>
<evidence type="ECO:0000256" key="3">
    <source>
        <dbReference type="ARBA" id="ARBA00022827"/>
    </source>
</evidence>
<dbReference type="InterPro" id="IPR036188">
    <property type="entry name" value="FAD/NAD-bd_sf"/>
</dbReference>
<dbReference type="PANTHER" id="PTHR23023">
    <property type="entry name" value="DIMETHYLANILINE MONOOXYGENASE"/>
    <property type="match status" value="1"/>
</dbReference>
<dbReference type="EMBL" id="JANIEX010000572">
    <property type="protein sequence ID" value="KAJ3565427.1"/>
    <property type="molecule type" value="Genomic_DNA"/>
</dbReference>
<keyword evidence="3" id="KW-0274">FAD</keyword>
<dbReference type="InterPro" id="IPR020946">
    <property type="entry name" value="Flavin_mOase-like"/>
</dbReference>
<evidence type="ECO:0000313" key="5">
    <source>
        <dbReference type="EMBL" id="KAJ3565427.1"/>
    </source>
</evidence>